<dbReference type="GO" id="GO:0003677">
    <property type="term" value="F:DNA binding"/>
    <property type="evidence" value="ECO:0007669"/>
    <property type="project" value="UniProtKB-UniRule"/>
</dbReference>
<feature type="DNA-binding region" description="H-T-H motif" evidence="2">
    <location>
        <begin position="32"/>
        <end position="51"/>
    </location>
</feature>
<dbReference type="InterPro" id="IPR009057">
    <property type="entry name" value="Homeodomain-like_sf"/>
</dbReference>
<feature type="domain" description="HTH tetR-type" evidence="3">
    <location>
        <begin position="10"/>
        <end position="69"/>
    </location>
</feature>
<dbReference type="Pfam" id="PF00440">
    <property type="entry name" value="TetR_N"/>
    <property type="match status" value="1"/>
</dbReference>
<evidence type="ECO:0000256" key="2">
    <source>
        <dbReference type="PROSITE-ProRule" id="PRU00335"/>
    </source>
</evidence>
<sequence>MGARMDRRIERTRAAVVEAAVELVARRGSQVGMTEIAQAAGVSRKAVYENFGSRDQVLLGATQSLLARVPLDPSTLQNREASPLDLVLPPLVAHLDEHQEFYRAVLCGPGPSLARGAVAEHAMTGLRSLREDHESGEERGVVEIRDRFVVHGLLGVLADALAEQQDADLLTLARVLNASLANGGPEN</sequence>
<dbReference type="PRINTS" id="PR00455">
    <property type="entry name" value="HTHTETR"/>
</dbReference>
<dbReference type="Proteomes" id="UP000030664">
    <property type="component" value="Unassembled WGS sequence"/>
</dbReference>
<dbReference type="eggNOG" id="COG1309">
    <property type="taxonomic scope" value="Bacteria"/>
</dbReference>
<dbReference type="PROSITE" id="PS50977">
    <property type="entry name" value="HTH_TETR_2"/>
    <property type="match status" value="1"/>
</dbReference>
<gene>
    <name evidence="4" type="ORF">AS25_07600</name>
</gene>
<dbReference type="Gene3D" id="1.10.357.10">
    <property type="entry name" value="Tetracycline Repressor, domain 2"/>
    <property type="match status" value="1"/>
</dbReference>
<proteinExistence type="predicted"/>
<dbReference type="EMBL" id="JROM01000022">
    <property type="protein sequence ID" value="KHE74345.1"/>
    <property type="molecule type" value="Genomic_DNA"/>
</dbReference>
<keyword evidence="1 2" id="KW-0238">DNA-binding</keyword>
<accession>A0A0B0DC48</accession>
<dbReference type="AlphaFoldDB" id="A0A0B0DC48"/>
<evidence type="ECO:0000313" key="5">
    <source>
        <dbReference type="Proteomes" id="UP000030664"/>
    </source>
</evidence>
<organism evidence="4 5">
    <name type="scientific">Kocuria marina</name>
    <dbReference type="NCBI Taxonomy" id="223184"/>
    <lineage>
        <taxon>Bacteria</taxon>
        <taxon>Bacillati</taxon>
        <taxon>Actinomycetota</taxon>
        <taxon>Actinomycetes</taxon>
        <taxon>Micrococcales</taxon>
        <taxon>Micrococcaceae</taxon>
        <taxon>Kocuria</taxon>
    </lineage>
</organism>
<evidence type="ECO:0000259" key="3">
    <source>
        <dbReference type="PROSITE" id="PS50977"/>
    </source>
</evidence>
<dbReference type="SUPFAM" id="SSF46689">
    <property type="entry name" value="Homeodomain-like"/>
    <property type="match status" value="1"/>
</dbReference>
<evidence type="ECO:0000256" key="1">
    <source>
        <dbReference type="ARBA" id="ARBA00023125"/>
    </source>
</evidence>
<reference evidence="4 5" key="1">
    <citation type="submission" date="2014-09" db="EMBL/GenBank/DDBJ databases">
        <title>High-quality draft genome sequence of Kocuria marina SO9-6, an actinobacterium isolated from a copper mine.</title>
        <authorList>
            <person name="Castro D.B."/>
            <person name="Pereira L.B."/>
            <person name="Silva M.V."/>
            <person name="Silva B.P."/>
            <person name="Zanardi B.R."/>
            <person name="Carlos C."/>
            <person name="Belgini D.R."/>
            <person name="Limache E.G."/>
            <person name="Lacerda G.V."/>
            <person name="Nery M.B."/>
            <person name="Gomes M.B."/>
            <person name="Souza S."/>
            <person name="Silva T.M."/>
            <person name="Rodrigues V.D."/>
            <person name="Paulino L.C."/>
            <person name="Vicentini R."/>
            <person name="Ferraz L.F."/>
            <person name="Ottoboni L.M."/>
        </authorList>
    </citation>
    <scope>NUCLEOTIDE SEQUENCE [LARGE SCALE GENOMIC DNA]</scope>
    <source>
        <strain evidence="4 5">SO9-6</strain>
    </source>
</reference>
<dbReference type="InterPro" id="IPR001647">
    <property type="entry name" value="HTH_TetR"/>
</dbReference>
<evidence type="ECO:0000313" key="4">
    <source>
        <dbReference type="EMBL" id="KHE74345.1"/>
    </source>
</evidence>
<comment type="caution">
    <text evidence="4">The sequence shown here is derived from an EMBL/GenBank/DDBJ whole genome shotgun (WGS) entry which is preliminary data.</text>
</comment>
<name>A0A0B0DC48_9MICC</name>
<dbReference type="STRING" id="223184.AS25_07600"/>
<protein>
    <submittedName>
        <fullName evidence="4">TetR family transcriptional regulator</fullName>
    </submittedName>
</protein>